<evidence type="ECO:0000256" key="7">
    <source>
        <dbReference type="ARBA" id="ARBA00023270"/>
    </source>
</evidence>
<dbReference type="Gene3D" id="3.20.20.70">
    <property type="entry name" value="Aldolase class I"/>
    <property type="match status" value="1"/>
</dbReference>
<reference evidence="10" key="1">
    <citation type="journal article" date="2023" name="Commun. Biol.">
        <title>Genome analysis of Parmales, the sister group of diatoms, reveals the evolutionary specialization of diatoms from phago-mixotrophs to photoautotrophs.</title>
        <authorList>
            <person name="Ban H."/>
            <person name="Sato S."/>
            <person name="Yoshikawa S."/>
            <person name="Yamada K."/>
            <person name="Nakamura Y."/>
            <person name="Ichinomiya M."/>
            <person name="Sato N."/>
            <person name="Blanc-Mathieu R."/>
            <person name="Endo H."/>
            <person name="Kuwata A."/>
            <person name="Ogata H."/>
        </authorList>
    </citation>
    <scope>NUCLEOTIDE SEQUENCE [LARGE SCALE GENOMIC DNA]</scope>
</reference>
<evidence type="ECO:0000256" key="8">
    <source>
        <dbReference type="RuleBase" id="RU003994"/>
    </source>
</evidence>
<comment type="pathway">
    <text evidence="2">Carbohydrate degradation; glycolysis; D-glyceraldehyde 3-phosphate and glycerone phosphate from D-glucose: step 4/4.</text>
</comment>
<proteinExistence type="inferred from homology"/>
<comment type="catalytic activity">
    <reaction evidence="1 8">
        <text>beta-D-fructose 1,6-bisphosphate = D-glyceraldehyde 3-phosphate + dihydroxyacetone phosphate</text>
        <dbReference type="Rhea" id="RHEA:14729"/>
        <dbReference type="ChEBI" id="CHEBI:32966"/>
        <dbReference type="ChEBI" id="CHEBI:57642"/>
        <dbReference type="ChEBI" id="CHEBI:59776"/>
        <dbReference type="EC" id="4.1.2.13"/>
    </reaction>
</comment>
<gene>
    <name evidence="9" type="ORF">TrCOL_g2060</name>
</gene>
<dbReference type="PROSITE" id="PS00158">
    <property type="entry name" value="ALDOLASE_CLASS_I"/>
    <property type="match status" value="1"/>
</dbReference>
<dbReference type="Pfam" id="PF00274">
    <property type="entry name" value="Glycolytic"/>
    <property type="match status" value="1"/>
</dbReference>
<keyword evidence="5 8" id="KW-0324">Glycolysis</keyword>
<dbReference type="InterPro" id="IPR029768">
    <property type="entry name" value="Aldolase_I_AS"/>
</dbReference>
<dbReference type="Proteomes" id="UP001165065">
    <property type="component" value="Unassembled WGS sequence"/>
</dbReference>
<dbReference type="EMBL" id="BRYA01000975">
    <property type="protein sequence ID" value="GMI36774.1"/>
    <property type="molecule type" value="Genomic_DNA"/>
</dbReference>
<protein>
    <recommendedName>
        <fullName evidence="4 8">Fructose-bisphosphate aldolase</fullName>
        <ecNumber evidence="4 8">4.1.2.13</ecNumber>
    </recommendedName>
</protein>
<evidence type="ECO:0000256" key="5">
    <source>
        <dbReference type="ARBA" id="ARBA00023152"/>
    </source>
</evidence>
<sequence>MLAIPGALSFSATPPSTLELFKAELSTNAKHLVRPGYGLLACDESTGTVGSRLESIGMENSFKNRATWRNLLFTAPNLNKYVSGCILYEETLFQEDPNEGVAFVDKLKQEGIVPGIKVDMGLKALTGGGPKETWCSGLDGLYERSVDYYKQGARFAKWRTAVRVDTALNLPTNLAIEEAAHGLARYARICQEAGLVPIIEPEVLIDGIHSIEETARVQENLISLVYKKCEENGVFLEGTLLKASMTVSGVDAVNKAKPGEIAAMTCTTLSRCVPPAVPGVVFLSGGISEEDASIYLNEINQIKGHSQPWAMTFSFSRAMQSSCLKMWEGKEANVEKAQKQLVARAQANSEASFGKYAPGSQPSDEESLYVRDYVY</sequence>
<dbReference type="FunFam" id="3.20.20.70:FF:000140">
    <property type="entry name" value="Fructose-bisphosphate aldolase"/>
    <property type="match status" value="1"/>
</dbReference>
<dbReference type="AlphaFoldDB" id="A0A9W7G5M3"/>
<comment type="similarity">
    <text evidence="3 8">Belongs to the class I fructose-bisphosphate aldolase family.</text>
</comment>
<dbReference type="InterPro" id="IPR000741">
    <property type="entry name" value="FBA_I"/>
</dbReference>
<name>A0A9W7G5M3_9STRA</name>
<dbReference type="GO" id="GO:0004332">
    <property type="term" value="F:fructose-bisphosphate aldolase activity"/>
    <property type="evidence" value="ECO:0007669"/>
    <property type="project" value="UniProtKB-EC"/>
</dbReference>
<dbReference type="InterPro" id="IPR013785">
    <property type="entry name" value="Aldolase_TIM"/>
</dbReference>
<evidence type="ECO:0000256" key="1">
    <source>
        <dbReference type="ARBA" id="ARBA00000441"/>
    </source>
</evidence>
<evidence type="ECO:0000256" key="6">
    <source>
        <dbReference type="ARBA" id="ARBA00023239"/>
    </source>
</evidence>
<evidence type="ECO:0000256" key="4">
    <source>
        <dbReference type="ARBA" id="ARBA00013068"/>
    </source>
</evidence>
<keyword evidence="6 8" id="KW-0456">Lyase</keyword>
<dbReference type="PANTHER" id="PTHR11627">
    <property type="entry name" value="FRUCTOSE-BISPHOSPHATE ALDOLASE"/>
    <property type="match status" value="1"/>
</dbReference>
<evidence type="ECO:0000313" key="9">
    <source>
        <dbReference type="EMBL" id="GMI36774.1"/>
    </source>
</evidence>
<evidence type="ECO:0000313" key="10">
    <source>
        <dbReference type="Proteomes" id="UP001165065"/>
    </source>
</evidence>
<dbReference type="OrthoDB" id="36455at2759"/>
<organism evidence="9 10">
    <name type="scientific">Triparma columacea</name>
    <dbReference type="NCBI Taxonomy" id="722753"/>
    <lineage>
        <taxon>Eukaryota</taxon>
        <taxon>Sar</taxon>
        <taxon>Stramenopiles</taxon>
        <taxon>Ochrophyta</taxon>
        <taxon>Bolidophyceae</taxon>
        <taxon>Parmales</taxon>
        <taxon>Triparmaceae</taxon>
        <taxon>Triparma</taxon>
    </lineage>
</organism>
<accession>A0A9W7G5M3</accession>
<dbReference type="SUPFAM" id="SSF51569">
    <property type="entry name" value="Aldolase"/>
    <property type="match status" value="1"/>
</dbReference>
<dbReference type="EC" id="4.1.2.13" evidence="4 8"/>
<comment type="caution">
    <text evidence="9">The sequence shown here is derived from an EMBL/GenBank/DDBJ whole genome shotgun (WGS) entry which is preliminary data.</text>
</comment>
<evidence type="ECO:0000256" key="3">
    <source>
        <dbReference type="ARBA" id="ARBA00010387"/>
    </source>
</evidence>
<keyword evidence="7" id="KW-0704">Schiff base</keyword>
<dbReference type="NCBIfam" id="NF033379">
    <property type="entry name" value="FrucBisAld_I"/>
    <property type="match status" value="1"/>
</dbReference>
<dbReference type="GO" id="GO:0006096">
    <property type="term" value="P:glycolytic process"/>
    <property type="evidence" value="ECO:0007669"/>
    <property type="project" value="UniProtKB-KW"/>
</dbReference>
<keyword evidence="10" id="KW-1185">Reference proteome</keyword>
<evidence type="ECO:0000256" key="2">
    <source>
        <dbReference type="ARBA" id="ARBA00004714"/>
    </source>
</evidence>